<dbReference type="Proteomes" id="UP001162483">
    <property type="component" value="Unassembled WGS sequence"/>
</dbReference>
<gene>
    <name evidence="1" type="ORF">SPARVUS_LOCUS11850430</name>
</gene>
<accession>A0ABN9FGJ7</accession>
<proteinExistence type="predicted"/>
<feature type="non-terminal residue" evidence="1">
    <location>
        <position position="84"/>
    </location>
</feature>
<organism evidence="1 2">
    <name type="scientific">Staurois parvus</name>
    <dbReference type="NCBI Taxonomy" id="386267"/>
    <lineage>
        <taxon>Eukaryota</taxon>
        <taxon>Metazoa</taxon>
        <taxon>Chordata</taxon>
        <taxon>Craniata</taxon>
        <taxon>Vertebrata</taxon>
        <taxon>Euteleostomi</taxon>
        <taxon>Amphibia</taxon>
        <taxon>Batrachia</taxon>
        <taxon>Anura</taxon>
        <taxon>Neobatrachia</taxon>
        <taxon>Ranoidea</taxon>
        <taxon>Ranidae</taxon>
        <taxon>Staurois</taxon>
    </lineage>
</organism>
<keyword evidence="2" id="KW-1185">Reference proteome</keyword>
<evidence type="ECO:0000313" key="1">
    <source>
        <dbReference type="EMBL" id="CAI9595215.1"/>
    </source>
</evidence>
<name>A0ABN9FGJ7_9NEOB</name>
<sequence>MLLCMVLHNRASGKHRQSLIINHTQHTVNPLIAPDVNPVLPSATSTVSVHFISTDHCIGVTGDVSDTKLVPPQCQNARRSPITS</sequence>
<reference evidence="1" key="1">
    <citation type="submission" date="2023-05" db="EMBL/GenBank/DDBJ databases">
        <authorList>
            <person name="Stuckert A."/>
        </authorList>
    </citation>
    <scope>NUCLEOTIDE SEQUENCE</scope>
</reference>
<dbReference type="EMBL" id="CATNWA010016764">
    <property type="protein sequence ID" value="CAI9595215.1"/>
    <property type="molecule type" value="Genomic_DNA"/>
</dbReference>
<protein>
    <submittedName>
        <fullName evidence="1">Uncharacterized protein</fullName>
    </submittedName>
</protein>
<comment type="caution">
    <text evidence="1">The sequence shown here is derived from an EMBL/GenBank/DDBJ whole genome shotgun (WGS) entry which is preliminary data.</text>
</comment>
<evidence type="ECO:0000313" key="2">
    <source>
        <dbReference type="Proteomes" id="UP001162483"/>
    </source>
</evidence>